<name>A0A1H2H853_9BACT</name>
<gene>
    <name evidence="3" type="ORF">SAMN04487931_10696</name>
</gene>
<evidence type="ECO:0000256" key="1">
    <source>
        <dbReference type="SAM" id="Phobius"/>
    </source>
</evidence>
<evidence type="ECO:0000313" key="3">
    <source>
        <dbReference type="EMBL" id="SDU27996.1"/>
    </source>
</evidence>
<keyword evidence="4" id="KW-1185">Reference proteome</keyword>
<dbReference type="AlphaFoldDB" id="A0A1H2H853"/>
<keyword evidence="1" id="KW-0812">Transmembrane</keyword>
<proteinExistence type="predicted"/>
<keyword evidence="1" id="KW-0472">Membrane</keyword>
<dbReference type="GO" id="GO:0080120">
    <property type="term" value="P:CAAX-box protein maturation"/>
    <property type="evidence" value="ECO:0007669"/>
    <property type="project" value="UniProtKB-ARBA"/>
</dbReference>
<feature type="transmembrane region" description="Helical" evidence="1">
    <location>
        <begin position="219"/>
        <end position="237"/>
    </location>
</feature>
<reference evidence="4" key="1">
    <citation type="submission" date="2016-10" db="EMBL/GenBank/DDBJ databases">
        <authorList>
            <person name="Varghese N."/>
            <person name="Submissions S."/>
        </authorList>
    </citation>
    <scope>NUCLEOTIDE SEQUENCE [LARGE SCALE GENOMIC DNA]</scope>
    <source>
        <strain evidence="4">DSM 3384</strain>
    </source>
</reference>
<feature type="transmembrane region" description="Helical" evidence="1">
    <location>
        <begin position="191"/>
        <end position="207"/>
    </location>
</feature>
<feature type="transmembrane region" description="Helical" evidence="1">
    <location>
        <begin position="168"/>
        <end position="185"/>
    </location>
</feature>
<feature type="transmembrane region" description="Helical" evidence="1">
    <location>
        <begin position="43"/>
        <end position="60"/>
    </location>
</feature>
<sequence length="238" mass="26675">MKKKIDPESKKIANRDLLLPYGVPYFAYVGIASLSQGTISVELSYILKIIIVPFFLYWGWKWYTPITGPKRALASVCYGIVFGIAGFATWCLLMAPFVDVSGDPWSGSGFFLRLFAASLIVPVFEELFIRGYILRVALQWDINRQNNKLKSPLNETLDHNSLNDVKPGAWSIMAICISTFAFAAGHLLAEWPAAVAYSILISILWITRKDLLSCMVAHGTTNLTLGLYVFFSGQWGFW</sequence>
<dbReference type="Proteomes" id="UP000199608">
    <property type="component" value="Unassembled WGS sequence"/>
</dbReference>
<dbReference type="GO" id="GO:0004175">
    <property type="term" value="F:endopeptidase activity"/>
    <property type="evidence" value="ECO:0007669"/>
    <property type="project" value="UniProtKB-ARBA"/>
</dbReference>
<evidence type="ECO:0000259" key="2">
    <source>
        <dbReference type="Pfam" id="PF02517"/>
    </source>
</evidence>
<evidence type="ECO:0000313" key="4">
    <source>
        <dbReference type="Proteomes" id="UP000199608"/>
    </source>
</evidence>
<dbReference type="EMBL" id="FNLL01000006">
    <property type="protein sequence ID" value="SDU27996.1"/>
    <property type="molecule type" value="Genomic_DNA"/>
</dbReference>
<feature type="domain" description="CAAX prenyl protease 2/Lysostaphin resistance protein A-like" evidence="2">
    <location>
        <begin position="109"/>
        <end position="223"/>
    </location>
</feature>
<dbReference type="RefSeq" id="WP_245743085.1">
    <property type="nucleotide sequence ID" value="NZ_FNLL01000006.1"/>
</dbReference>
<feature type="transmembrane region" description="Helical" evidence="1">
    <location>
        <begin position="72"/>
        <end position="98"/>
    </location>
</feature>
<organism evidence="3 4">
    <name type="scientific">Desulfobacula phenolica</name>
    <dbReference type="NCBI Taxonomy" id="90732"/>
    <lineage>
        <taxon>Bacteria</taxon>
        <taxon>Pseudomonadati</taxon>
        <taxon>Thermodesulfobacteriota</taxon>
        <taxon>Desulfobacteria</taxon>
        <taxon>Desulfobacterales</taxon>
        <taxon>Desulfobacteraceae</taxon>
        <taxon>Desulfobacula</taxon>
    </lineage>
</organism>
<accession>A0A1H2H853</accession>
<feature type="transmembrane region" description="Helical" evidence="1">
    <location>
        <begin position="12"/>
        <end position="31"/>
    </location>
</feature>
<protein>
    <recommendedName>
        <fullName evidence="2">CAAX prenyl protease 2/Lysostaphin resistance protein A-like domain-containing protein</fullName>
    </recommendedName>
</protein>
<dbReference type="Pfam" id="PF02517">
    <property type="entry name" value="Rce1-like"/>
    <property type="match status" value="1"/>
</dbReference>
<dbReference type="InterPro" id="IPR003675">
    <property type="entry name" value="Rce1/LyrA-like_dom"/>
</dbReference>
<feature type="transmembrane region" description="Helical" evidence="1">
    <location>
        <begin position="110"/>
        <end position="129"/>
    </location>
</feature>
<keyword evidence="1" id="KW-1133">Transmembrane helix</keyword>